<dbReference type="Proteomes" id="UP000015605">
    <property type="component" value="Unassembled WGS sequence"/>
</dbReference>
<protein>
    <submittedName>
        <fullName evidence="2">Uncharacterized protein</fullName>
    </submittedName>
</protein>
<gene>
    <name evidence="2" type="ORF">N207_02190</name>
</gene>
<evidence type="ECO:0000256" key="1">
    <source>
        <dbReference type="SAM" id="Phobius"/>
    </source>
</evidence>
<keyword evidence="1" id="KW-0472">Membrane</keyword>
<feature type="transmembrane region" description="Helical" evidence="1">
    <location>
        <begin position="6"/>
        <end position="23"/>
    </location>
</feature>
<keyword evidence="1" id="KW-1133">Transmembrane helix</keyword>
<dbReference type="AlphaFoldDB" id="T0EST2"/>
<dbReference type="EMBL" id="AUSS01000033">
    <property type="protein sequence ID" value="EPZ92509.1"/>
    <property type="molecule type" value="Genomic_DNA"/>
</dbReference>
<keyword evidence="1" id="KW-0812">Transmembrane</keyword>
<proteinExistence type="predicted"/>
<comment type="caution">
    <text evidence="2">The sequence shown here is derived from an EMBL/GenBank/DDBJ whole genome shotgun (WGS) entry which is preliminary data.</text>
</comment>
<organism evidence="2 3">
    <name type="scientific">Helicobacter pylori UM114</name>
    <dbReference type="NCBI Taxonomy" id="1355531"/>
    <lineage>
        <taxon>Bacteria</taxon>
        <taxon>Pseudomonadati</taxon>
        <taxon>Campylobacterota</taxon>
        <taxon>Epsilonproteobacteria</taxon>
        <taxon>Campylobacterales</taxon>
        <taxon>Helicobacteraceae</taxon>
        <taxon>Helicobacter</taxon>
    </lineage>
</organism>
<sequence>MGIIYLILFLIIIYLLYRILDVLEQK</sequence>
<name>T0EST2_HELPX</name>
<evidence type="ECO:0000313" key="2">
    <source>
        <dbReference type="EMBL" id="EPZ92509.1"/>
    </source>
</evidence>
<reference evidence="2 3" key="1">
    <citation type="journal article" date="2013" name="Genome Announc.">
        <title>Multiple genome sequences of Helicobacter pylori strains of diverse disease and antibiotic resistance backgrounds from Malaysia.</title>
        <authorList>
            <person name="Rehvathy V."/>
            <person name="Tan M.H."/>
            <person name="Gunaletchumy S.P."/>
            <person name="Teh X."/>
            <person name="Wang S."/>
            <person name="Baybayan P."/>
            <person name="Singh S."/>
            <person name="Ashby M."/>
            <person name="Kaakoush N.O."/>
            <person name="Mitchell H.M."/>
            <person name="Croft L.J."/>
            <person name="Goh K.L."/>
            <person name="Loke M.F."/>
            <person name="Vadivelu J."/>
        </authorList>
    </citation>
    <scope>NUCLEOTIDE SEQUENCE [LARGE SCALE GENOMIC DNA]</scope>
    <source>
        <strain evidence="2 3">UM114</strain>
    </source>
</reference>
<accession>T0EST2</accession>
<evidence type="ECO:0000313" key="3">
    <source>
        <dbReference type="Proteomes" id="UP000015605"/>
    </source>
</evidence>